<dbReference type="GO" id="GO:0005525">
    <property type="term" value="F:GTP binding"/>
    <property type="evidence" value="ECO:0007669"/>
    <property type="project" value="InterPro"/>
</dbReference>
<accession>A0A815T171</accession>
<feature type="domain" description="G" evidence="2">
    <location>
        <begin position="80"/>
        <end position="204"/>
    </location>
</feature>
<proteinExistence type="predicted"/>
<protein>
    <recommendedName>
        <fullName evidence="2">G domain-containing protein</fullName>
    </recommendedName>
</protein>
<dbReference type="EMBL" id="CAJNOH010001463">
    <property type="protein sequence ID" value="CAF1220320.1"/>
    <property type="molecule type" value="Genomic_DNA"/>
</dbReference>
<feature type="transmembrane region" description="Helical" evidence="1">
    <location>
        <begin position="379"/>
        <end position="398"/>
    </location>
</feature>
<sequence>MTQFTSNFNYVKSLPTDSNDNTKTKELEILVKNIEKVVDDMKKEVKSHHSVPKKLFNELFTTLGCLQETLNSNRLNICYCLGDTNADKSSLINSIGEKEVYKVSNDQMTGTENFQVIPVAEVNATFVDIIKFDLQTDDPDLVERYNEQMQTDLFPDAVILVVTKEELNNITSLKNIIDDVNNVLNWMKRESYDTEIPVICVLNKIDEYFDNQLPSSDTDVKKVEEYTRKALELVNKYLIIPSTKCIPVSTTKNYGINQVRLNINAVSPLNAQIIDKNLDYISQYRQSIANKIIAAFSTASAAVSLLPIADIIIINFFQEWMYRMLACFSVDPNRTPNSFKAVNRIHQGVSIAIRTGSLFIADIFQLTIVGYSIGSGICVFAGAMATTSLGWSCYFYFID</sequence>
<comment type="caution">
    <text evidence="4">The sequence shown here is derived from an EMBL/GenBank/DDBJ whole genome shotgun (WGS) entry which is preliminary data.</text>
</comment>
<keyword evidence="1" id="KW-0812">Transmembrane</keyword>
<evidence type="ECO:0000313" key="3">
    <source>
        <dbReference type="EMBL" id="CAF1220320.1"/>
    </source>
</evidence>
<dbReference type="Pfam" id="PF01926">
    <property type="entry name" value="MMR_HSR1"/>
    <property type="match status" value="1"/>
</dbReference>
<dbReference type="AlphaFoldDB" id="A0A815T171"/>
<organism evidence="4 5">
    <name type="scientific">Rotaria sordida</name>
    <dbReference type="NCBI Taxonomy" id="392033"/>
    <lineage>
        <taxon>Eukaryota</taxon>
        <taxon>Metazoa</taxon>
        <taxon>Spiralia</taxon>
        <taxon>Gnathifera</taxon>
        <taxon>Rotifera</taxon>
        <taxon>Eurotatoria</taxon>
        <taxon>Bdelloidea</taxon>
        <taxon>Philodinida</taxon>
        <taxon>Philodinidae</taxon>
        <taxon>Rotaria</taxon>
    </lineage>
</organism>
<dbReference type="EMBL" id="CAJNOL010002435">
    <property type="protein sequence ID" value="CAF1500229.1"/>
    <property type="molecule type" value="Genomic_DNA"/>
</dbReference>
<keyword evidence="1" id="KW-1133">Transmembrane helix</keyword>
<dbReference type="InterPro" id="IPR006073">
    <property type="entry name" value="GTP-bd"/>
</dbReference>
<evidence type="ECO:0000256" key="1">
    <source>
        <dbReference type="SAM" id="Phobius"/>
    </source>
</evidence>
<name>A0A815T171_9BILA</name>
<feature type="transmembrane region" description="Helical" evidence="1">
    <location>
        <begin position="292"/>
        <end position="317"/>
    </location>
</feature>
<dbReference type="InterPro" id="IPR027417">
    <property type="entry name" value="P-loop_NTPase"/>
</dbReference>
<dbReference type="Gene3D" id="3.40.50.300">
    <property type="entry name" value="P-loop containing nucleotide triphosphate hydrolases"/>
    <property type="match status" value="1"/>
</dbReference>
<evidence type="ECO:0000313" key="4">
    <source>
        <dbReference type="EMBL" id="CAF1500229.1"/>
    </source>
</evidence>
<dbReference type="CDD" id="cd00882">
    <property type="entry name" value="Ras_like_GTPase"/>
    <property type="match status" value="1"/>
</dbReference>
<dbReference type="Proteomes" id="UP000663854">
    <property type="component" value="Unassembled WGS sequence"/>
</dbReference>
<dbReference type="Proteomes" id="UP000663870">
    <property type="component" value="Unassembled WGS sequence"/>
</dbReference>
<reference evidence="4" key="1">
    <citation type="submission" date="2021-02" db="EMBL/GenBank/DDBJ databases">
        <authorList>
            <person name="Nowell W R."/>
        </authorList>
    </citation>
    <scope>NUCLEOTIDE SEQUENCE</scope>
</reference>
<evidence type="ECO:0000259" key="2">
    <source>
        <dbReference type="Pfam" id="PF01926"/>
    </source>
</evidence>
<keyword evidence="5" id="KW-1185">Reference proteome</keyword>
<gene>
    <name evidence="4" type="ORF">JXQ802_LOCUS40381</name>
    <name evidence="3" type="ORF">PYM288_LOCUS25841</name>
</gene>
<evidence type="ECO:0000313" key="5">
    <source>
        <dbReference type="Proteomes" id="UP000663870"/>
    </source>
</evidence>
<keyword evidence="1" id="KW-0472">Membrane</keyword>
<dbReference type="SUPFAM" id="SSF52540">
    <property type="entry name" value="P-loop containing nucleoside triphosphate hydrolases"/>
    <property type="match status" value="1"/>
</dbReference>